<gene>
    <name evidence="1" type="ORF">P3T76_005418</name>
</gene>
<sequence>MQVGSGVPATDGGSVPSESMTLFTHRNLIFTDAPGANFTLSDLVFANSTIDLLRSHYPLLDAASPDISAFREAGDVEFAKEHVFHGFCHTAQVLEFSCKQYQKMLMQS</sequence>
<evidence type="ECO:0000313" key="2">
    <source>
        <dbReference type="Proteomes" id="UP001259832"/>
    </source>
</evidence>
<evidence type="ECO:0000313" key="1">
    <source>
        <dbReference type="EMBL" id="KAK1942781.1"/>
    </source>
</evidence>
<reference evidence="1" key="1">
    <citation type="submission" date="2023-08" db="EMBL/GenBank/DDBJ databases">
        <title>Reference Genome Resource for the Citrus Pathogen Phytophthora citrophthora.</title>
        <authorList>
            <person name="Moller H."/>
            <person name="Coetzee B."/>
            <person name="Rose L.J."/>
            <person name="Van Niekerk J.M."/>
        </authorList>
    </citation>
    <scope>NUCLEOTIDE SEQUENCE</scope>
    <source>
        <strain evidence="1">STE-U-9442</strain>
    </source>
</reference>
<comment type="caution">
    <text evidence="1">The sequence shown here is derived from an EMBL/GenBank/DDBJ whole genome shotgun (WGS) entry which is preliminary data.</text>
</comment>
<dbReference type="AlphaFoldDB" id="A0AAD9GRE6"/>
<organism evidence="1 2">
    <name type="scientific">Phytophthora citrophthora</name>
    <dbReference type="NCBI Taxonomy" id="4793"/>
    <lineage>
        <taxon>Eukaryota</taxon>
        <taxon>Sar</taxon>
        <taxon>Stramenopiles</taxon>
        <taxon>Oomycota</taxon>
        <taxon>Peronosporomycetes</taxon>
        <taxon>Peronosporales</taxon>
        <taxon>Peronosporaceae</taxon>
        <taxon>Phytophthora</taxon>
    </lineage>
</organism>
<dbReference type="EMBL" id="JASMQC010000008">
    <property type="protein sequence ID" value="KAK1942781.1"/>
    <property type="molecule type" value="Genomic_DNA"/>
</dbReference>
<protein>
    <submittedName>
        <fullName evidence="1">Uncharacterized protein</fullName>
    </submittedName>
</protein>
<proteinExistence type="predicted"/>
<keyword evidence="2" id="KW-1185">Reference proteome</keyword>
<dbReference type="Proteomes" id="UP001259832">
    <property type="component" value="Unassembled WGS sequence"/>
</dbReference>
<name>A0AAD9GRE6_9STRA</name>
<accession>A0AAD9GRE6</accession>